<accession>A0ABU9RMG6</accession>
<keyword evidence="3" id="KW-1005">Bacterial flagellum biogenesis</keyword>
<evidence type="ECO:0000256" key="1">
    <source>
        <dbReference type="ARBA" id="ARBA00010577"/>
    </source>
</evidence>
<gene>
    <name evidence="5" type="ORF">VSR73_09275</name>
</gene>
<keyword evidence="6" id="KW-1185">Reference proteome</keyword>
<evidence type="ECO:0000256" key="4">
    <source>
        <dbReference type="ARBA" id="ARBA00024746"/>
    </source>
</evidence>
<evidence type="ECO:0000313" key="6">
    <source>
        <dbReference type="Proteomes" id="UP001489897"/>
    </source>
</evidence>
<dbReference type="Proteomes" id="UP001489897">
    <property type="component" value="Unassembled WGS sequence"/>
</dbReference>
<dbReference type="InterPro" id="IPR005648">
    <property type="entry name" value="FlgD"/>
</dbReference>
<comment type="similarity">
    <text evidence="1">Belongs to the FlgD family.</text>
</comment>
<organism evidence="5 6">
    <name type="scientific">Paraburkholderia ferrariae</name>
    <dbReference type="NCBI Taxonomy" id="386056"/>
    <lineage>
        <taxon>Bacteria</taxon>
        <taxon>Pseudomonadati</taxon>
        <taxon>Pseudomonadota</taxon>
        <taxon>Betaproteobacteria</taxon>
        <taxon>Burkholderiales</taxon>
        <taxon>Burkholderiaceae</taxon>
        <taxon>Paraburkholderia</taxon>
    </lineage>
</organism>
<reference evidence="5 6" key="1">
    <citation type="submission" date="2024-01" db="EMBL/GenBank/DDBJ databases">
        <title>The diversity of rhizobia nodulating Mimosa spp. in eleven states of Brazil covering several biomes is determined by host plant, location, and edaphic factors.</title>
        <authorList>
            <person name="Rouws L."/>
            <person name="Barauna A."/>
            <person name="Beukes C."/>
            <person name="De Faria S.M."/>
            <person name="Gross E."/>
            <person name="Dos Reis Junior F.B."/>
            <person name="Simon M."/>
            <person name="Maluk M."/>
            <person name="Odee D.W."/>
            <person name="Kenicer G."/>
            <person name="Young J.P.W."/>
            <person name="Reis V.M."/>
            <person name="Zilli J."/>
            <person name="James E.K."/>
        </authorList>
    </citation>
    <scope>NUCLEOTIDE SEQUENCE [LARGE SCALE GENOMIC DNA]</scope>
    <source>
        <strain evidence="5 6">JPY167</strain>
    </source>
</reference>
<comment type="caution">
    <text evidence="5">The sequence shown here is derived from an EMBL/GenBank/DDBJ whole genome shotgun (WGS) entry which is preliminary data.</text>
</comment>
<evidence type="ECO:0000256" key="2">
    <source>
        <dbReference type="ARBA" id="ARBA00016013"/>
    </source>
</evidence>
<evidence type="ECO:0000256" key="3">
    <source>
        <dbReference type="ARBA" id="ARBA00022795"/>
    </source>
</evidence>
<protein>
    <recommendedName>
        <fullName evidence="2">Basal-body rod modification protein FlgD</fullName>
    </recommendedName>
</protein>
<keyword evidence="5" id="KW-0966">Cell projection</keyword>
<dbReference type="RefSeq" id="WP_342946568.1">
    <property type="nucleotide sequence ID" value="NZ_JAYMRV010000002.1"/>
</dbReference>
<proteinExistence type="inferred from homology"/>
<dbReference type="EMBL" id="JAYMRV010000002">
    <property type="protein sequence ID" value="MEM5421248.1"/>
    <property type="molecule type" value="Genomic_DNA"/>
</dbReference>
<keyword evidence="5" id="KW-0282">Flagellum</keyword>
<keyword evidence="5" id="KW-0969">Cilium</keyword>
<evidence type="ECO:0000313" key="5">
    <source>
        <dbReference type="EMBL" id="MEM5421248.1"/>
    </source>
</evidence>
<dbReference type="Pfam" id="PF03963">
    <property type="entry name" value="FlgD"/>
    <property type="match status" value="1"/>
</dbReference>
<comment type="function">
    <text evidence="4">Required for flagellar hook formation. May act as a scaffolding protein.</text>
</comment>
<name>A0ABU9RMG6_9BURK</name>
<sequence>MTTSSVTSVGGASPASTTLGMQDLLKILLTQLQYQDPTQPMDNAQFVAQIAQFATLDQTKQMADSITQLVASESLTQSVGLLGRTVGYTVSSTSSGSGQVTSISLSNGTPTMTITASDGTVTNGISVSQLTSVK</sequence>